<accession>A0A9Q0J266</accession>
<evidence type="ECO:0000256" key="1">
    <source>
        <dbReference type="SAM" id="Phobius"/>
    </source>
</evidence>
<keyword evidence="4" id="KW-1185">Reference proteome</keyword>
<dbReference type="Pfam" id="PF13962">
    <property type="entry name" value="PGG"/>
    <property type="match status" value="1"/>
</dbReference>
<dbReference type="PANTHER" id="PTHR24177:SF329">
    <property type="entry name" value="ANKYRIN REPEAT PROTEIN"/>
    <property type="match status" value="1"/>
</dbReference>
<feature type="transmembrane region" description="Helical" evidence="1">
    <location>
        <begin position="160"/>
        <end position="187"/>
    </location>
</feature>
<name>A0A9Q0J266_9ROSI</name>
<evidence type="ECO:0000259" key="2">
    <source>
        <dbReference type="Pfam" id="PF13962"/>
    </source>
</evidence>
<dbReference type="GO" id="GO:0016020">
    <property type="term" value="C:membrane"/>
    <property type="evidence" value="ECO:0007669"/>
    <property type="project" value="TreeGrafter"/>
</dbReference>
<proteinExistence type="predicted"/>
<organism evidence="3 4">
    <name type="scientific">Turnera subulata</name>
    <dbReference type="NCBI Taxonomy" id="218843"/>
    <lineage>
        <taxon>Eukaryota</taxon>
        <taxon>Viridiplantae</taxon>
        <taxon>Streptophyta</taxon>
        <taxon>Embryophyta</taxon>
        <taxon>Tracheophyta</taxon>
        <taxon>Spermatophyta</taxon>
        <taxon>Magnoliopsida</taxon>
        <taxon>eudicotyledons</taxon>
        <taxon>Gunneridae</taxon>
        <taxon>Pentapetalae</taxon>
        <taxon>rosids</taxon>
        <taxon>fabids</taxon>
        <taxon>Malpighiales</taxon>
        <taxon>Passifloraceae</taxon>
        <taxon>Turnera</taxon>
    </lineage>
</organism>
<dbReference type="AlphaFoldDB" id="A0A9Q0J266"/>
<feature type="transmembrane region" description="Helical" evidence="1">
    <location>
        <begin position="199"/>
        <end position="217"/>
    </location>
</feature>
<dbReference type="EMBL" id="JAKUCV010007051">
    <property type="protein sequence ID" value="KAJ4824940.1"/>
    <property type="molecule type" value="Genomic_DNA"/>
</dbReference>
<feature type="non-terminal residue" evidence="3">
    <location>
        <position position="218"/>
    </location>
</feature>
<dbReference type="PANTHER" id="PTHR24177">
    <property type="entry name" value="CASKIN"/>
    <property type="match status" value="1"/>
</dbReference>
<comment type="caution">
    <text evidence="3">The sequence shown here is derived from an EMBL/GenBank/DDBJ whole genome shotgun (WGS) entry which is preliminary data.</text>
</comment>
<protein>
    <recommendedName>
        <fullName evidence="2">PGG domain-containing protein</fullName>
    </recommendedName>
</protein>
<sequence length="218" mass="24318">MNMKLNHIYAMECIDCICREIPAMDVSQFSKHTVGITLLTAVQNGIEEIVIQIFKACPDINAVDVADNQGRDLIITYGKVNIQDYDGNNMLHWAGMPPPPEQLARISGAALQMQRELQWFKAVESIVQQSFSEFVNKLGDTPRQGNFQDSGFPIFGRKKAFIIFIVSDAIALFSSSTSVLMFLGILTSRYTEDDFLISLPRKLIIGLSTLFVSIAAMM</sequence>
<feature type="domain" description="PGG" evidence="2">
    <location>
        <begin position="147"/>
        <end position="218"/>
    </location>
</feature>
<keyword evidence="1" id="KW-0472">Membrane</keyword>
<keyword evidence="1" id="KW-0812">Transmembrane</keyword>
<reference evidence="3" key="2">
    <citation type="journal article" date="2023" name="Plants (Basel)">
        <title>Annotation of the Turnera subulata (Passifloraceae) Draft Genome Reveals the S-Locus Evolved after the Divergence of Turneroideae from Passifloroideae in a Stepwise Manner.</title>
        <authorList>
            <person name="Henning P.M."/>
            <person name="Roalson E.H."/>
            <person name="Mir W."/>
            <person name="McCubbin A.G."/>
            <person name="Shore J.S."/>
        </authorList>
    </citation>
    <scope>NUCLEOTIDE SEQUENCE</scope>
    <source>
        <strain evidence="3">F60SS</strain>
    </source>
</reference>
<evidence type="ECO:0000313" key="3">
    <source>
        <dbReference type="EMBL" id="KAJ4824940.1"/>
    </source>
</evidence>
<evidence type="ECO:0000313" key="4">
    <source>
        <dbReference type="Proteomes" id="UP001141552"/>
    </source>
</evidence>
<keyword evidence="1" id="KW-1133">Transmembrane helix</keyword>
<gene>
    <name evidence="3" type="ORF">Tsubulata_050184</name>
</gene>
<dbReference type="InterPro" id="IPR026961">
    <property type="entry name" value="PGG_dom"/>
</dbReference>
<reference evidence="3" key="1">
    <citation type="submission" date="2022-02" db="EMBL/GenBank/DDBJ databases">
        <authorList>
            <person name="Henning P.M."/>
            <person name="McCubbin A.G."/>
            <person name="Shore J.S."/>
        </authorList>
    </citation>
    <scope>NUCLEOTIDE SEQUENCE</scope>
    <source>
        <strain evidence="3">F60SS</strain>
        <tissue evidence="3">Leaves</tissue>
    </source>
</reference>
<dbReference type="OrthoDB" id="1652385at2759"/>
<dbReference type="Proteomes" id="UP001141552">
    <property type="component" value="Unassembled WGS sequence"/>
</dbReference>